<proteinExistence type="predicted"/>
<dbReference type="SMART" id="SM00506">
    <property type="entry name" value="A1pp"/>
    <property type="match status" value="1"/>
</dbReference>
<accession>A0A2H4P7V6</accession>
<dbReference type="InterPro" id="IPR002589">
    <property type="entry name" value="Macro_dom"/>
</dbReference>
<sequence>MSLTYKSGCLIEALDKGEVSAIAHQANCFNTMKSGVAKALVERWPAVSEADQATIKGDPDKLGTLSFTPVYCEDSEIRPVFNLYGQYNYGREKGVIYTDIKALGNAFHQMKLFLDSIGIKRVGLPKLGAGLGGARWEDVESCIITELAGLDVTIYSK</sequence>
<gene>
    <name evidence="2" type="ORF">CNR37_00055</name>
</gene>
<dbReference type="InterPro" id="IPR043472">
    <property type="entry name" value="Macro_dom-like"/>
</dbReference>
<dbReference type="InterPro" id="IPR050892">
    <property type="entry name" value="ADP-ribose_metab_enzymes"/>
</dbReference>
<dbReference type="Gene3D" id="3.40.220.10">
    <property type="entry name" value="Leucine Aminopeptidase, subunit E, domain 1"/>
    <property type="match status" value="1"/>
</dbReference>
<evidence type="ECO:0000313" key="2">
    <source>
        <dbReference type="EMBL" id="ATW58262.1"/>
    </source>
</evidence>
<feature type="domain" description="Macro" evidence="1">
    <location>
        <begin position="1"/>
        <end position="157"/>
    </location>
</feature>
<protein>
    <submittedName>
        <fullName evidence="2">Macro domain-containing protein</fullName>
    </submittedName>
</protein>
<dbReference type="Proteomes" id="UP000241096">
    <property type="component" value="Segment"/>
</dbReference>
<evidence type="ECO:0000313" key="3">
    <source>
        <dbReference type="Proteomes" id="UP000241096"/>
    </source>
</evidence>
<dbReference type="Pfam" id="PF01661">
    <property type="entry name" value="Macro"/>
    <property type="match status" value="1"/>
</dbReference>
<keyword evidence="3" id="KW-1185">Reference proteome</keyword>
<organism evidence="2 3">
    <name type="scientific">Pseudomonas phage ventosus</name>
    <dbReference type="NCBI Taxonomy" id="2048980"/>
    <lineage>
        <taxon>Viruses</taxon>
        <taxon>Duplodnaviria</taxon>
        <taxon>Heunggongvirae</taxon>
        <taxon>Uroviricota</taxon>
        <taxon>Caudoviricetes</taxon>
        <taxon>Vandenendeviridae</taxon>
        <taxon>Gorskivirinae</taxon>
        <taxon>Ventosusvirus</taxon>
        <taxon>Ventosusvirus ventosus</taxon>
    </lineage>
</organism>
<name>A0A2H4P7V6_9CAUD</name>
<dbReference type="GO" id="GO:0140291">
    <property type="term" value="P:peptidyl-glutamate ADP-deribosylation"/>
    <property type="evidence" value="ECO:0007669"/>
    <property type="project" value="TreeGrafter"/>
</dbReference>
<dbReference type="SUPFAM" id="SSF52949">
    <property type="entry name" value="Macro domain-like"/>
    <property type="match status" value="1"/>
</dbReference>
<evidence type="ECO:0000259" key="1">
    <source>
        <dbReference type="PROSITE" id="PS51154"/>
    </source>
</evidence>
<dbReference type="PANTHER" id="PTHR12521">
    <property type="entry name" value="PROTEIN C6ORF130"/>
    <property type="match status" value="1"/>
</dbReference>
<reference evidence="2 3" key="1">
    <citation type="submission" date="2017-09" db="EMBL/GenBank/DDBJ databases">
        <authorList>
            <person name="Ehlers B."/>
            <person name="Leendertz F.H."/>
        </authorList>
    </citation>
    <scope>NUCLEOTIDE SEQUENCE [LARGE SCALE GENOMIC DNA]</scope>
</reference>
<dbReference type="PANTHER" id="PTHR12521:SF0">
    <property type="entry name" value="ADP-RIBOSE GLYCOHYDROLASE OARD1"/>
    <property type="match status" value="1"/>
</dbReference>
<dbReference type="EMBL" id="MG018930">
    <property type="protein sequence ID" value="ATW58262.1"/>
    <property type="molecule type" value="Genomic_DNA"/>
</dbReference>
<dbReference type="PROSITE" id="PS51154">
    <property type="entry name" value="MACRO"/>
    <property type="match status" value="1"/>
</dbReference>